<feature type="non-terminal residue" evidence="1">
    <location>
        <position position="67"/>
    </location>
</feature>
<keyword evidence="2" id="KW-1185">Reference proteome</keyword>
<dbReference type="Proteomes" id="UP000054359">
    <property type="component" value="Unassembled WGS sequence"/>
</dbReference>
<proteinExistence type="predicted"/>
<reference evidence="1 2" key="1">
    <citation type="submission" date="2013-11" db="EMBL/GenBank/DDBJ databases">
        <title>Genome sequencing of Stegodyphus mimosarum.</title>
        <authorList>
            <person name="Bechsgaard J."/>
        </authorList>
    </citation>
    <scope>NUCLEOTIDE SEQUENCE [LARGE SCALE GENOMIC DNA]</scope>
</reference>
<organism evidence="1 2">
    <name type="scientific">Stegodyphus mimosarum</name>
    <name type="common">African social velvet spider</name>
    <dbReference type="NCBI Taxonomy" id="407821"/>
    <lineage>
        <taxon>Eukaryota</taxon>
        <taxon>Metazoa</taxon>
        <taxon>Ecdysozoa</taxon>
        <taxon>Arthropoda</taxon>
        <taxon>Chelicerata</taxon>
        <taxon>Arachnida</taxon>
        <taxon>Araneae</taxon>
        <taxon>Araneomorphae</taxon>
        <taxon>Entelegynae</taxon>
        <taxon>Eresoidea</taxon>
        <taxon>Eresidae</taxon>
        <taxon>Stegodyphus</taxon>
    </lineage>
</organism>
<gene>
    <name evidence="1" type="ORF">X975_04276</name>
</gene>
<dbReference type="OrthoDB" id="6435393at2759"/>
<dbReference type="AlphaFoldDB" id="A0A087U4Z9"/>
<name>A0A087U4Z9_STEMI</name>
<evidence type="ECO:0000313" key="2">
    <source>
        <dbReference type="Proteomes" id="UP000054359"/>
    </source>
</evidence>
<dbReference type="STRING" id="407821.A0A087U4Z9"/>
<accession>A0A087U4Z9</accession>
<evidence type="ECO:0000313" key="1">
    <source>
        <dbReference type="EMBL" id="KFM72438.1"/>
    </source>
</evidence>
<dbReference type="EMBL" id="KK118199">
    <property type="protein sequence ID" value="KFM72438.1"/>
    <property type="molecule type" value="Genomic_DNA"/>
</dbReference>
<protein>
    <recommendedName>
        <fullName evidence="3">Reverse transcriptase domain-containing protein</fullName>
    </recommendedName>
</protein>
<evidence type="ECO:0008006" key="3">
    <source>
        <dbReference type="Google" id="ProtNLM"/>
    </source>
</evidence>
<sequence length="67" mass="7624">MTLDETKITVKIQNELSKPTELKHGVRQGDVLTCLHFNLALKKILRDRNINTKGNIFNKLAQLTGFC</sequence>